<evidence type="ECO:0000313" key="16">
    <source>
        <dbReference type="EMBL" id="MBA6412462.1"/>
    </source>
</evidence>
<dbReference type="GO" id="GO:0019693">
    <property type="term" value="P:ribose phosphate metabolic process"/>
    <property type="evidence" value="ECO:0007669"/>
    <property type="project" value="TreeGrafter"/>
</dbReference>
<dbReference type="Pfam" id="PF00293">
    <property type="entry name" value="NUDIX"/>
    <property type="match status" value="1"/>
</dbReference>
<dbReference type="SUPFAM" id="SSF55811">
    <property type="entry name" value="Nudix"/>
    <property type="match status" value="1"/>
</dbReference>
<comment type="cofactor">
    <cofactor evidence="1 13">
        <name>Mg(2+)</name>
        <dbReference type="ChEBI" id="CHEBI:18420"/>
    </cofactor>
</comment>
<dbReference type="EMBL" id="JACFXU010000013">
    <property type="protein sequence ID" value="MBA6412462.1"/>
    <property type="molecule type" value="Genomic_DNA"/>
</dbReference>
<feature type="binding site" evidence="13">
    <location>
        <position position="98"/>
    </location>
    <ligand>
        <name>Mg(2+)</name>
        <dbReference type="ChEBI" id="CHEBI:18420"/>
        <label>1</label>
    </ligand>
</feature>
<evidence type="ECO:0000256" key="13">
    <source>
        <dbReference type="PIRSR" id="PIRSR604385-2"/>
    </source>
</evidence>
<dbReference type="GO" id="GO:0005829">
    <property type="term" value="C:cytosol"/>
    <property type="evidence" value="ECO:0007669"/>
    <property type="project" value="TreeGrafter"/>
</dbReference>
<evidence type="ECO:0000256" key="12">
    <source>
        <dbReference type="ARBA" id="ARBA00049546"/>
    </source>
</evidence>
<evidence type="ECO:0000256" key="4">
    <source>
        <dbReference type="ARBA" id="ARBA00013297"/>
    </source>
</evidence>
<keyword evidence="17" id="KW-1185">Reference proteome</keyword>
<dbReference type="InterPro" id="IPR004385">
    <property type="entry name" value="NDP_pyrophosphatase"/>
</dbReference>
<evidence type="ECO:0000256" key="10">
    <source>
        <dbReference type="ARBA" id="ARBA00030308"/>
    </source>
</evidence>
<evidence type="ECO:0000256" key="7">
    <source>
        <dbReference type="ARBA" id="ARBA00022842"/>
    </source>
</evidence>
<evidence type="ECO:0000256" key="2">
    <source>
        <dbReference type="ARBA" id="ARBA00007482"/>
    </source>
</evidence>
<dbReference type="InterPro" id="IPR020084">
    <property type="entry name" value="NUDIX_hydrolase_CS"/>
</dbReference>
<dbReference type="InterPro" id="IPR000086">
    <property type="entry name" value="NUDIX_hydrolase_dom"/>
</dbReference>
<sequence length="198" mass="21881">MRYQVHSRETLSKGFLTVEVLKLSHELFNGGYSEILTRELLQRGDAVAILLHDPMLDEVVLVEQFRVGAIDEQNPWVLDLVAGMIEAGEVVDTVARRETQEEAGLEIQGECLPIARYYGSVGGCSEKTYLLYGRVDASKAAGVHGLESEGEDIKVRRMPTTDLYQLIASDEILPAGLIIAGQWLANREQSADHTQSIP</sequence>
<gene>
    <name evidence="16" type="ORF">H2508_05000</name>
</gene>
<dbReference type="PANTHER" id="PTHR11839">
    <property type="entry name" value="UDP/ADP-SUGAR PYROPHOSPHATASE"/>
    <property type="match status" value="1"/>
</dbReference>
<dbReference type="PROSITE" id="PS51462">
    <property type="entry name" value="NUDIX"/>
    <property type="match status" value="1"/>
</dbReference>
<feature type="binding site" evidence="13">
    <location>
        <position position="151"/>
    </location>
    <ligand>
        <name>Mg(2+)</name>
        <dbReference type="ChEBI" id="CHEBI:18420"/>
        <label>2</label>
    </ligand>
</feature>
<dbReference type="PANTHER" id="PTHR11839:SF5">
    <property type="entry name" value="ADP-RIBOSE PYROPHOSPHATASE"/>
    <property type="match status" value="1"/>
</dbReference>
<evidence type="ECO:0000313" key="17">
    <source>
        <dbReference type="Proteomes" id="UP000539350"/>
    </source>
</evidence>
<keyword evidence="5 13" id="KW-0479">Metal-binding</keyword>
<dbReference type="GO" id="GO:0047631">
    <property type="term" value="F:ADP-ribose diphosphatase activity"/>
    <property type="evidence" value="ECO:0007669"/>
    <property type="project" value="UniProtKB-EC"/>
</dbReference>
<dbReference type="Gene3D" id="3.90.79.10">
    <property type="entry name" value="Nucleoside Triphosphate Pyrophosphohydrolase"/>
    <property type="match status" value="1"/>
</dbReference>
<accession>A0A7W2YIV8</accession>
<comment type="similarity">
    <text evidence="2">Belongs to the Nudix hydrolase family. NudF subfamily.</text>
</comment>
<comment type="catalytic activity">
    <reaction evidence="12">
        <text>ADP-D-ribose + H2O = D-ribose 5-phosphate + AMP + 2 H(+)</text>
        <dbReference type="Rhea" id="RHEA:10412"/>
        <dbReference type="ChEBI" id="CHEBI:15377"/>
        <dbReference type="ChEBI" id="CHEBI:15378"/>
        <dbReference type="ChEBI" id="CHEBI:57967"/>
        <dbReference type="ChEBI" id="CHEBI:78346"/>
        <dbReference type="ChEBI" id="CHEBI:456215"/>
        <dbReference type="EC" id="3.6.1.13"/>
    </reaction>
</comment>
<evidence type="ECO:0000256" key="14">
    <source>
        <dbReference type="PIRSR" id="PIRSR604385-3"/>
    </source>
</evidence>
<feature type="binding site" evidence="13">
    <location>
        <position position="82"/>
    </location>
    <ligand>
        <name>Mg(2+)</name>
        <dbReference type="ChEBI" id="CHEBI:18420"/>
        <label>1</label>
    </ligand>
</feature>
<evidence type="ECO:0000256" key="9">
    <source>
        <dbReference type="ARBA" id="ARBA00030162"/>
    </source>
</evidence>
<evidence type="ECO:0000259" key="15">
    <source>
        <dbReference type="PROSITE" id="PS51462"/>
    </source>
</evidence>
<dbReference type="EC" id="3.6.1.13" evidence="3"/>
<feature type="short sequence motif" description="Nudix box" evidence="14">
    <location>
        <begin position="83"/>
        <end position="105"/>
    </location>
</feature>
<dbReference type="RefSeq" id="WP_182169480.1">
    <property type="nucleotide sequence ID" value="NZ_JACFXU010000013.1"/>
</dbReference>
<evidence type="ECO:0000256" key="3">
    <source>
        <dbReference type="ARBA" id="ARBA00012453"/>
    </source>
</evidence>
<protein>
    <recommendedName>
        <fullName evidence="4">ADP-ribose pyrophosphatase</fullName>
        <ecNumber evidence="3">3.6.1.13</ecNumber>
    </recommendedName>
    <alternativeName>
        <fullName evidence="9">ADP-ribose diphosphatase</fullName>
    </alternativeName>
    <alternativeName>
        <fullName evidence="11">ADP-ribose phosphohydrolase</fullName>
    </alternativeName>
    <alternativeName>
        <fullName evidence="10">Adenosine diphosphoribose pyrophosphatase</fullName>
    </alternativeName>
</protein>
<dbReference type="GO" id="GO:0046872">
    <property type="term" value="F:metal ion binding"/>
    <property type="evidence" value="ECO:0007669"/>
    <property type="project" value="UniProtKB-KW"/>
</dbReference>
<dbReference type="AlphaFoldDB" id="A0A7W2YIV8"/>
<name>A0A7W2YIV8_9GAMM</name>
<dbReference type="CDD" id="cd24155">
    <property type="entry name" value="NUDIX_ADPRase"/>
    <property type="match status" value="1"/>
</dbReference>
<feature type="binding site" evidence="13">
    <location>
        <position position="102"/>
    </location>
    <ligand>
        <name>Mg(2+)</name>
        <dbReference type="ChEBI" id="CHEBI:18420"/>
        <label>1</label>
    </ligand>
</feature>
<evidence type="ECO:0000256" key="1">
    <source>
        <dbReference type="ARBA" id="ARBA00001946"/>
    </source>
</evidence>
<feature type="domain" description="Nudix hydrolase" evidence="15">
    <location>
        <begin position="42"/>
        <end position="180"/>
    </location>
</feature>
<dbReference type="GO" id="GO:0006753">
    <property type="term" value="P:nucleoside phosphate metabolic process"/>
    <property type="evidence" value="ECO:0007669"/>
    <property type="project" value="TreeGrafter"/>
</dbReference>
<reference evidence="16 17" key="1">
    <citation type="submission" date="2020-07" db="EMBL/GenBank/DDBJ databases">
        <title>Halieaceae bacterium, F7430, whole genome shotgun sequencing project.</title>
        <authorList>
            <person name="Jiang S."/>
            <person name="Liu Z.W."/>
            <person name="Du Z.J."/>
        </authorList>
    </citation>
    <scope>NUCLEOTIDE SEQUENCE [LARGE SCALE GENOMIC DNA]</scope>
    <source>
        <strain evidence="16 17">F7430</strain>
    </source>
</reference>
<dbReference type="InterPro" id="IPR015797">
    <property type="entry name" value="NUDIX_hydrolase-like_dom_sf"/>
</dbReference>
<evidence type="ECO:0000256" key="8">
    <source>
        <dbReference type="ARBA" id="ARBA00025164"/>
    </source>
</evidence>
<keyword evidence="6" id="KW-0378">Hydrolase</keyword>
<evidence type="ECO:0000256" key="6">
    <source>
        <dbReference type="ARBA" id="ARBA00022801"/>
    </source>
</evidence>
<evidence type="ECO:0000256" key="11">
    <source>
        <dbReference type="ARBA" id="ARBA00033056"/>
    </source>
</evidence>
<proteinExistence type="inferred from homology"/>
<dbReference type="Proteomes" id="UP000539350">
    <property type="component" value="Unassembled WGS sequence"/>
</dbReference>
<organism evidence="16 17">
    <name type="scientific">Sediminihaliea albiluteola</name>
    <dbReference type="NCBI Taxonomy" id="2758564"/>
    <lineage>
        <taxon>Bacteria</taxon>
        <taxon>Pseudomonadati</taxon>
        <taxon>Pseudomonadota</taxon>
        <taxon>Gammaproteobacteria</taxon>
        <taxon>Cellvibrionales</taxon>
        <taxon>Halieaceae</taxon>
        <taxon>Sediminihaliea</taxon>
    </lineage>
</organism>
<dbReference type="GO" id="GO:0019144">
    <property type="term" value="F:ADP-sugar diphosphatase activity"/>
    <property type="evidence" value="ECO:0007669"/>
    <property type="project" value="TreeGrafter"/>
</dbReference>
<dbReference type="PROSITE" id="PS00893">
    <property type="entry name" value="NUDIX_BOX"/>
    <property type="match status" value="1"/>
</dbReference>
<evidence type="ECO:0000256" key="5">
    <source>
        <dbReference type="ARBA" id="ARBA00022723"/>
    </source>
</evidence>
<comment type="function">
    <text evidence="8">Acts on ADP-mannose and ADP-glucose as well as ADP-ribose. Prevents glycogen biosynthesis. The reaction catalyzed by this enzyme is a limiting step of the gluconeogenic process.</text>
</comment>
<dbReference type="NCBIfam" id="TIGR00052">
    <property type="entry name" value="nudix-type nucleoside diphosphatase, YffH/AdpP family"/>
    <property type="match status" value="1"/>
</dbReference>
<keyword evidence="7 13" id="KW-0460">Magnesium</keyword>
<comment type="caution">
    <text evidence="16">The sequence shown here is derived from an EMBL/GenBank/DDBJ whole genome shotgun (WGS) entry which is preliminary data.</text>
</comment>